<gene>
    <name evidence="2" type="ORF">ACFFJP_00235</name>
</gene>
<evidence type="ECO:0000313" key="3">
    <source>
        <dbReference type="Proteomes" id="UP001589813"/>
    </source>
</evidence>
<name>A0ABV6B764_9GAMM</name>
<evidence type="ECO:0000256" key="1">
    <source>
        <dbReference type="SAM" id="Phobius"/>
    </source>
</evidence>
<dbReference type="RefSeq" id="WP_377239264.1">
    <property type="nucleotide sequence ID" value="NZ_JBHLXP010000001.1"/>
</dbReference>
<reference evidence="2 3" key="1">
    <citation type="submission" date="2024-09" db="EMBL/GenBank/DDBJ databases">
        <authorList>
            <person name="Sun Q."/>
            <person name="Mori K."/>
        </authorList>
    </citation>
    <scope>NUCLEOTIDE SEQUENCE [LARGE SCALE GENOMIC DNA]</scope>
    <source>
        <strain evidence="2 3">KCTC 23315</strain>
    </source>
</reference>
<comment type="caution">
    <text evidence="2">The sequence shown here is derived from an EMBL/GenBank/DDBJ whole genome shotgun (WGS) entry which is preliminary data.</text>
</comment>
<accession>A0ABV6B764</accession>
<feature type="transmembrane region" description="Helical" evidence="1">
    <location>
        <begin position="12"/>
        <end position="30"/>
    </location>
</feature>
<proteinExistence type="predicted"/>
<organism evidence="2 3">
    <name type="scientific">Rheinheimera tilapiae</name>
    <dbReference type="NCBI Taxonomy" id="875043"/>
    <lineage>
        <taxon>Bacteria</taxon>
        <taxon>Pseudomonadati</taxon>
        <taxon>Pseudomonadota</taxon>
        <taxon>Gammaproteobacteria</taxon>
        <taxon>Chromatiales</taxon>
        <taxon>Chromatiaceae</taxon>
        <taxon>Rheinheimera</taxon>
    </lineage>
</organism>
<protein>
    <submittedName>
        <fullName evidence="2">Type II secretory pathway component</fullName>
    </submittedName>
</protein>
<evidence type="ECO:0000313" key="2">
    <source>
        <dbReference type="EMBL" id="MFC0046709.1"/>
    </source>
</evidence>
<keyword evidence="1" id="KW-0472">Membrane</keyword>
<keyword evidence="3" id="KW-1185">Reference proteome</keyword>
<dbReference type="EMBL" id="JBHLXP010000001">
    <property type="protein sequence ID" value="MFC0046709.1"/>
    <property type="molecule type" value="Genomic_DNA"/>
</dbReference>
<sequence>MFPSLIRQRGSSLVLAIFVIILMSALLLALGRQLISSSKAVSVEVQGSRAFNAAQSGLELGLTQLFRNPGNTCSSVTASFSFNDAGLRDCQATLACSEVPNPDNADRRLFRLVSVGQCDAGDFTTSRRVVMEAY</sequence>
<dbReference type="Proteomes" id="UP001589813">
    <property type="component" value="Unassembled WGS sequence"/>
</dbReference>
<keyword evidence="1" id="KW-1133">Transmembrane helix</keyword>
<keyword evidence="1" id="KW-0812">Transmembrane</keyword>